<keyword evidence="10" id="KW-1185">Reference proteome</keyword>
<dbReference type="InterPro" id="IPR030048">
    <property type="entry name" value="SurE"/>
</dbReference>
<evidence type="ECO:0000256" key="4">
    <source>
        <dbReference type="ARBA" id="ARBA00022723"/>
    </source>
</evidence>
<dbReference type="EC" id="3.1.3.5" evidence="7"/>
<gene>
    <name evidence="9" type="primary">surE_2</name>
    <name evidence="7" type="synonym">surE</name>
    <name evidence="9" type="ORF">NCTC12151_02064</name>
</gene>
<dbReference type="Pfam" id="PF01975">
    <property type="entry name" value="SurE"/>
    <property type="match status" value="1"/>
</dbReference>
<evidence type="ECO:0000313" key="10">
    <source>
        <dbReference type="Proteomes" id="UP000249005"/>
    </source>
</evidence>
<evidence type="ECO:0000256" key="3">
    <source>
        <dbReference type="ARBA" id="ARBA00022490"/>
    </source>
</evidence>
<dbReference type="NCBIfam" id="NF001490">
    <property type="entry name" value="PRK00346.1-4"/>
    <property type="match status" value="1"/>
</dbReference>
<comment type="catalytic activity">
    <reaction evidence="1 7">
        <text>a ribonucleoside 5'-phosphate + H2O = a ribonucleoside + phosphate</text>
        <dbReference type="Rhea" id="RHEA:12484"/>
        <dbReference type="ChEBI" id="CHEBI:15377"/>
        <dbReference type="ChEBI" id="CHEBI:18254"/>
        <dbReference type="ChEBI" id="CHEBI:43474"/>
        <dbReference type="ChEBI" id="CHEBI:58043"/>
        <dbReference type="EC" id="3.1.3.5"/>
    </reaction>
</comment>
<dbReference type="GO" id="GO:0000166">
    <property type="term" value="F:nucleotide binding"/>
    <property type="evidence" value="ECO:0007669"/>
    <property type="project" value="UniProtKB-KW"/>
</dbReference>
<protein>
    <recommendedName>
        <fullName evidence="7">5'/3'-nucleotidase SurE</fullName>
        <ecNumber evidence="7">3.1.3.5</ecNumber>
        <ecNumber evidence="7">3.1.3.6</ecNumber>
    </recommendedName>
    <alternativeName>
        <fullName evidence="7">Exopolyphosphatase</fullName>
        <ecNumber evidence="7">3.6.1.11</ecNumber>
    </alternativeName>
    <alternativeName>
        <fullName evidence="7">Nucleoside monophosphate phosphohydrolase</fullName>
    </alternativeName>
</protein>
<dbReference type="GO" id="GO:0005737">
    <property type="term" value="C:cytoplasm"/>
    <property type="evidence" value="ECO:0007669"/>
    <property type="project" value="UniProtKB-SubCell"/>
</dbReference>
<organism evidence="9 10">
    <name type="scientific">Leminorella richardii</name>
    <dbReference type="NCBI Taxonomy" id="158841"/>
    <lineage>
        <taxon>Bacteria</taxon>
        <taxon>Pseudomonadati</taxon>
        <taxon>Pseudomonadota</taxon>
        <taxon>Gammaproteobacteria</taxon>
        <taxon>Enterobacterales</taxon>
        <taxon>Budviciaceae</taxon>
        <taxon>Leminorella</taxon>
    </lineage>
</organism>
<dbReference type="PANTHER" id="PTHR30457">
    <property type="entry name" value="5'-NUCLEOTIDASE SURE"/>
    <property type="match status" value="1"/>
</dbReference>
<comment type="subcellular location">
    <subcellularLocation>
        <location evidence="7">Cytoplasm</location>
    </subcellularLocation>
</comment>
<evidence type="ECO:0000256" key="6">
    <source>
        <dbReference type="ARBA" id="ARBA00022801"/>
    </source>
</evidence>
<dbReference type="SUPFAM" id="SSF64167">
    <property type="entry name" value="SurE-like"/>
    <property type="match status" value="1"/>
</dbReference>
<keyword evidence="5 7" id="KW-0547">Nucleotide-binding</keyword>
<evidence type="ECO:0000256" key="1">
    <source>
        <dbReference type="ARBA" id="ARBA00000815"/>
    </source>
</evidence>
<dbReference type="NCBIfam" id="TIGR00087">
    <property type="entry name" value="surE"/>
    <property type="match status" value="1"/>
</dbReference>
<dbReference type="EC" id="3.6.1.11" evidence="7"/>
<comment type="similarity">
    <text evidence="2 7">Belongs to the SurE nucleotidase family.</text>
</comment>
<keyword evidence="3 7" id="KW-0963">Cytoplasm</keyword>
<dbReference type="KEGG" id="lri:NCTC12151_02064"/>
<proteinExistence type="inferred from homology"/>
<comment type="catalytic activity">
    <reaction evidence="7">
        <text>a ribonucleoside 3'-phosphate + H2O = a ribonucleoside + phosphate</text>
        <dbReference type="Rhea" id="RHEA:10144"/>
        <dbReference type="ChEBI" id="CHEBI:13197"/>
        <dbReference type="ChEBI" id="CHEBI:15377"/>
        <dbReference type="ChEBI" id="CHEBI:18254"/>
        <dbReference type="ChEBI" id="CHEBI:43474"/>
        <dbReference type="EC" id="3.1.3.6"/>
    </reaction>
</comment>
<comment type="catalytic activity">
    <reaction evidence="7">
        <text>[phosphate](n) + H2O = [phosphate](n-1) + phosphate + H(+)</text>
        <dbReference type="Rhea" id="RHEA:21528"/>
        <dbReference type="Rhea" id="RHEA-COMP:9859"/>
        <dbReference type="Rhea" id="RHEA-COMP:14279"/>
        <dbReference type="ChEBI" id="CHEBI:15377"/>
        <dbReference type="ChEBI" id="CHEBI:15378"/>
        <dbReference type="ChEBI" id="CHEBI:16838"/>
        <dbReference type="ChEBI" id="CHEBI:43474"/>
        <dbReference type="EC" id="3.6.1.11"/>
    </reaction>
</comment>
<feature type="binding site" evidence="7">
    <location>
        <position position="14"/>
    </location>
    <ligand>
        <name>a divalent metal cation</name>
        <dbReference type="ChEBI" id="CHEBI:60240"/>
    </ligand>
</feature>
<dbReference type="GO" id="GO:0008253">
    <property type="term" value="F:5'-nucleotidase activity"/>
    <property type="evidence" value="ECO:0007669"/>
    <property type="project" value="UniProtKB-UniRule"/>
</dbReference>
<keyword evidence="4 7" id="KW-0479">Metal-binding</keyword>
<dbReference type="HAMAP" id="MF_00060">
    <property type="entry name" value="SurE"/>
    <property type="match status" value="1"/>
</dbReference>
<dbReference type="AlphaFoldDB" id="A0A2X4UZZ6"/>
<dbReference type="GO" id="GO:0046872">
    <property type="term" value="F:metal ion binding"/>
    <property type="evidence" value="ECO:0007669"/>
    <property type="project" value="UniProtKB-UniRule"/>
</dbReference>
<evidence type="ECO:0000259" key="8">
    <source>
        <dbReference type="Pfam" id="PF01975"/>
    </source>
</evidence>
<dbReference type="PANTHER" id="PTHR30457:SF12">
    <property type="entry name" value="5'_3'-NUCLEOTIDASE SURE"/>
    <property type="match status" value="1"/>
</dbReference>
<dbReference type="EMBL" id="LS483470">
    <property type="protein sequence ID" value="SQI41428.1"/>
    <property type="molecule type" value="Genomic_DNA"/>
</dbReference>
<comment type="cofactor">
    <cofactor evidence="7">
        <name>a divalent metal cation</name>
        <dbReference type="ChEBI" id="CHEBI:60240"/>
    </cofactor>
    <text evidence="7">Binds 1 divalent metal cation per subunit.</text>
</comment>
<dbReference type="InterPro" id="IPR036523">
    <property type="entry name" value="SurE-like_sf"/>
</dbReference>
<comment type="function">
    <text evidence="7">Nucleotidase with a broad substrate specificity as it can dephosphorylate various ribo- and deoxyribonucleoside 5'-monophosphates and ribonucleoside 3'-monophosphates with highest affinity to 3'-AMP. Also hydrolyzes polyphosphate (exopolyphosphatase activity) with the preference for short-chain-length substrates (P20-25). Might be involved in the regulation of dNTP and NTP pools, and in the turnover of 3'-mononucleotides produced by numerous intracellular RNases (T1, T2, and F) during the degradation of various RNAs.</text>
</comment>
<evidence type="ECO:0000313" key="9">
    <source>
        <dbReference type="EMBL" id="SQI41428.1"/>
    </source>
</evidence>
<keyword evidence="6 7" id="KW-0378">Hydrolase</keyword>
<reference evidence="9 10" key="1">
    <citation type="submission" date="2018-06" db="EMBL/GenBank/DDBJ databases">
        <authorList>
            <consortium name="Pathogen Informatics"/>
            <person name="Doyle S."/>
        </authorList>
    </citation>
    <scope>NUCLEOTIDE SEQUENCE [LARGE SCALE GENOMIC DNA]</scope>
    <source>
        <strain evidence="9 10">NCTC12151</strain>
    </source>
</reference>
<dbReference type="OrthoDB" id="9780815at2"/>
<dbReference type="Gene3D" id="3.40.1210.10">
    <property type="entry name" value="Survival protein SurE-like phosphatase/nucleotidase"/>
    <property type="match status" value="1"/>
</dbReference>
<sequence length="257" mass="27859">MVEKSLRRVLLTNDDGIDAPGMALLERAASLIAEEVWIVAPALDKSGVSNAISLREPLRAVSRGERRYGVYGTPADCVALAINQIMKDAPPDLVLSGVNAGSNLGFETLLSGTVGAAMTGMLMGVPSIALSQNDSADGTVNWSCTERYLLETLQKLVKLSWDSEVCLSVNFPTVAPEEVKGLKVTTQGRGNVEKLSATKTLDPHGEAYYWIRIQEGEPETREDGEIVAVEKGYITLTPLTYERTAWQEFVRLSEVVS</sequence>
<dbReference type="InterPro" id="IPR002828">
    <property type="entry name" value="SurE-like_Pase/nucleotidase"/>
</dbReference>
<dbReference type="Proteomes" id="UP000249005">
    <property type="component" value="Chromosome 1"/>
</dbReference>
<feature type="binding site" evidence="7">
    <location>
        <position position="99"/>
    </location>
    <ligand>
        <name>a divalent metal cation</name>
        <dbReference type="ChEBI" id="CHEBI:60240"/>
    </ligand>
</feature>
<feature type="binding site" evidence="7">
    <location>
        <position position="15"/>
    </location>
    <ligand>
        <name>a divalent metal cation</name>
        <dbReference type="ChEBI" id="CHEBI:60240"/>
    </ligand>
</feature>
<dbReference type="GO" id="GO:0008254">
    <property type="term" value="F:3'-nucleotidase activity"/>
    <property type="evidence" value="ECO:0007669"/>
    <property type="project" value="UniProtKB-UniRule"/>
</dbReference>
<dbReference type="EC" id="3.1.3.6" evidence="7"/>
<evidence type="ECO:0000256" key="7">
    <source>
        <dbReference type="HAMAP-Rule" id="MF_00060"/>
    </source>
</evidence>
<evidence type="ECO:0000256" key="2">
    <source>
        <dbReference type="ARBA" id="ARBA00011062"/>
    </source>
</evidence>
<evidence type="ECO:0000256" key="5">
    <source>
        <dbReference type="ARBA" id="ARBA00022741"/>
    </source>
</evidence>
<feature type="binding site" evidence="7">
    <location>
        <position position="46"/>
    </location>
    <ligand>
        <name>a divalent metal cation</name>
        <dbReference type="ChEBI" id="CHEBI:60240"/>
    </ligand>
</feature>
<name>A0A2X4UZZ6_9GAMM</name>
<feature type="domain" description="Survival protein SurE-like phosphatase/nucleotidase" evidence="8">
    <location>
        <begin position="9"/>
        <end position="192"/>
    </location>
</feature>
<accession>A0A2X4UZZ6</accession>
<dbReference type="GO" id="GO:0004309">
    <property type="term" value="F:exopolyphosphatase activity"/>
    <property type="evidence" value="ECO:0007669"/>
    <property type="project" value="UniProtKB-UniRule"/>
</dbReference>
<dbReference type="RefSeq" id="WP_111740565.1">
    <property type="nucleotide sequence ID" value="NZ_LR698987.1"/>
</dbReference>